<dbReference type="OrthoDB" id="8115816at2"/>
<feature type="transmembrane region" description="Helical" evidence="1">
    <location>
        <begin position="116"/>
        <end position="134"/>
    </location>
</feature>
<keyword evidence="1" id="KW-0812">Transmembrane</keyword>
<evidence type="ECO:0008006" key="4">
    <source>
        <dbReference type="Google" id="ProtNLM"/>
    </source>
</evidence>
<dbReference type="AlphaFoldDB" id="A9D074"/>
<keyword evidence="1" id="KW-0472">Membrane</keyword>
<proteinExistence type="predicted"/>
<name>A9D074_HOEPD</name>
<protein>
    <recommendedName>
        <fullName evidence="4">Integral membrane protein</fullName>
    </recommendedName>
</protein>
<gene>
    <name evidence="2" type="ORF">HPDFL43_02055</name>
</gene>
<reference evidence="2 3" key="2">
    <citation type="submission" date="2012-06" db="EMBL/GenBank/DDBJ databases">
        <authorList>
            <person name="Fiebig A."/>
        </authorList>
    </citation>
    <scope>NUCLEOTIDE SEQUENCE [LARGE SCALE GENOMIC DNA]</scope>
    <source>
        <strain evidence="2 3">DFL-43</strain>
    </source>
</reference>
<evidence type="ECO:0000313" key="3">
    <source>
        <dbReference type="Proteomes" id="UP000004291"/>
    </source>
</evidence>
<dbReference type="Proteomes" id="UP000004291">
    <property type="component" value="Chromosome"/>
</dbReference>
<comment type="caution">
    <text evidence="2">The sequence shown here is derived from an EMBL/GenBank/DDBJ whole genome shotgun (WGS) entry which is preliminary data.</text>
</comment>
<evidence type="ECO:0000256" key="1">
    <source>
        <dbReference type="SAM" id="Phobius"/>
    </source>
</evidence>
<organism evidence="2 3">
    <name type="scientific">Hoeflea phototrophica (strain DSM 17068 / NCIMB 14078 / DFL-43)</name>
    <dbReference type="NCBI Taxonomy" id="411684"/>
    <lineage>
        <taxon>Bacteria</taxon>
        <taxon>Pseudomonadati</taxon>
        <taxon>Pseudomonadota</taxon>
        <taxon>Alphaproteobacteria</taxon>
        <taxon>Hyphomicrobiales</taxon>
        <taxon>Rhizobiaceae</taxon>
        <taxon>Hoeflea</taxon>
    </lineage>
</organism>
<keyword evidence="1" id="KW-1133">Transmembrane helix</keyword>
<dbReference type="EMBL" id="ABIA03000002">
    <property type="protein sequence ID" value="EDQ34942.1"/>
    <property type="molecule type" value="Genomic_DNA"/>
</dbReference>
<reference evidence="2 3" key="1">
    <citation type="submission" date="2007-10" db="EMBL/GenBank/DDBJ databases">
        <authorList>
            <person name="Wagner-Dobler I."/>
            <person name="Ferriera S."/>
            <person name="Johnson J."/>
            <person name="Kravitz S."/>
            <person name="Beeson K."/>
            <person name="Sutton G."/>
            <person name="Rogers Y.-H."/>
            <person name="Friedman R."/>
            <person name="Frazier M."/>
            <person name="Venter J.C."/>
        </authorList>
    </citation>
    <scope>NUCLEOTIDE SEQUENCE [LARGE SCALE GENOMIC DNA]</scope>
    <source>
        <strain evidence="2 3">DFL-43</strain>
    </source>
</reference>
<sequence>MKRLWPGWLLCGLTAILFVHMAVVEAPGISREINNMDLPDVVVLGYDLGGAQALHAAFKAQQAEAIADGEKSASTAYLSMHQGSDLLFPPMLAASLVFLGFAGLKTSSGETTPPRLTRIGLRLVFALALGYLGFDYVENAVADTMFGPAALEFALNAELVPVLRWLTIGKYLTIAIASILIAAIWIGRGKRWRDQLRSP</sequence>
<dbReference type="HOGENOM" id="CLU_1370573_0_0_5"/>
<feature type="transmembrane region" description="Helical" evidence="1">
    <location>
        <begin position="168"/>
        <end position="187"/>
    </location>
</feature>
<keyword evidence="3" id="KW-1185">Reference proteome</keyword>
<dbReference type="RefSeq" id="WP_007196203.1">
    <property type="nucleotide sequence ID" value="NZ_CM002917.1"/>
</dbReference>
<evidence type="ECO:0000313" key="2">
    <source>
        <dbReference type="EMBL" id="EDQ34942.1"/>
    </source>
</evidence>
<feature type="transmembrane region" description="Helical" evidence="1">
    <location>
        <begin position="86"/>
        <end position="104"/>
    </location>
</feature>
<accession>A9D074</accession>
<dbReference type="STRING" id="411684.HPDFL43_02055"/>